<feature type="non-terminal residue" evidence="1">
    <location>
        <position position="273"/>
    </location>
</feature>
<keyword evidence="2" id="KW-1185">Reference proteome</keyword>
<organism evidence="1 2">
    <name type="scientific">Brenthis ino</name>
    <name type="common">lesser marbled fritillary</name>
    <dbReference type="NCBI Taxonomy" id="405034"/>
    <lineage>
        <taxon>Eukaryota</taxon>
        <taxon>Metazoa</taxon>
        <taxon>Ecdysozoa</taxon>
        <taxon>Arthropoda</taxon>
        <taxon>Hexapoda</taxon>
        <taxon>Insecta</taxon>
        <taxon>Pterygota</taxon>
        <taxon>Neoptera</taxon>
        <taxon>Endopterygota</taxon>
        <taxon>Lepidoptera</taxon>
        <taxon>Glossata</taxon>
        <taxon>Ditrysia</taxon>
        <taxon>Papilionoidea</taxon>
        <taxon>Nymphalidae</taxon>
        <taxon>Heliconiinae</taxon>
        <taxon>Argynnini</taxon>
        <taxon>Brenthis</taxon>
    </lineage>
</organism>
<evidence type="ECO:0000313" key="1">
    <source>
        <dbReference type="EMBL" id="CAH0730113.1"/>
    </source>
</evidence>
<dbReference type="EMBL" id="OV170228">
    <property type="protein sequence ID" value="CAH0730113.1"/>
    <property type="molecule type" value="Genomic_DNA"/>
</dbReference>
<protein>
    <submittedName>
        <fullName evidence="1">Uncharacterized protein</fullName>
    </submittedName>
</protein>
<name>A0A8J9V1T2_9NEOP</name>
<dbReference type="PANTHER" id="PTHR23272">
    <property type="entry name" value="BED FINGER-RELATED"/>
    <property type="match status" value="1"/>
</dbReference>
<sequence>MNMRELKLKQDVSTRWNSTYDMLDRVVKIKDALIATLALVRADLALSLEDWTLIEKALPILKIFYEVTVEVSAEKSVSLSKVIVYCRLLKRQITYRLSQAEAAQDNSKIYTMLRMLNEQLHRRFNSVEGNTLYAECDILDPRFKGKGVSAMEEHRDDGGDIVQSDSFDQLAAREAGGRHTRGARPRGSAGARVRGSAAAAAGGAALQCAAALRHARVAAARSARSAALSRPSARSVATRRAVCANVLCCDNVTKQHIGCRIYGELKMLSGCNE</sequence>
<evidence type="ECO:0000313" key="2">
    <source>
        <dbReference type="Proteomes" id="UP000838878"/>
    </source>
</evidence>
<dbReference type="InterPro" id="IPR012337">
    <property type="entry name" value="RNaseH-like_sf"/>
</dbReference>
<gene>
    <name evidence="1" type="ORF">BINO364_LOCUS15130</name>
</gene>
<accession>A0A8J9V1T2</accession>
<proteinExistence type="predicted"/>
<dbReference type="OrthoDB" id="2438421at2759"/>
<dbReference type="AlphaFoldDB" id="A0A8J9V1T2"/>
<dbReference type="SUPFAM" id="SSF53098">
    <property type="entry name" value="Ribonuclease H-like"/>
    <property type="match status" value="1"/>
</dbReference>
<reference evidence="1" key="1">
    <citation type="submission" date="2021-12" db="EMBL/GenBank/DDBJ databases">
        <authorList>
            <person name="Martin H S."/>
        </authorList>
    </citation>
    <scope>NUCLEOTIDE SEQUENCE</scope>
</reference>
<dbReference type="Proteomes" id="UP000838878">
    <property type="component" value="Chromosome 8"/>
</dbReference>